<proteinExistence type="predicted"/>
<sequence length="75" mass="8181">MDEFMRAGIADLRQSLSNEIDADKQLNKVLAKISSSAPTPRDQYAETENTTAASLRSLNSATTHQIKETAKLCLA</sequence>
<dbReference type="RefSeq" id="WP_141695573.1">
    <property type="nucleotide sequence ID" value="NZ_JBHSKI010000007.1"/>
</dbReference>
<organism evidence="1 2">
    <name type="scientific">Streptomyces mutomycini</name>
    <dbReference type="NCBI Taxonomy" id="284036"/>
    <lineage>
        <taxon>Bacteria</taxon>
        <taxon>Bacillati</taxon>
        <taxon>Actinomycetota</taxon>
        <taxon>Actinomycetes</taxon>
        <taxon>Kitasatosporales</taxon>
        <taxon>Streptomycetaceae</taxon>
        <taxon>Streptomyces</taxon>
    </lineage>
</organism>
<comment type="caution">
    <text evidence="1">The sequence shown here is derived from an EMBL/GenBank/DDBJ whole genome shotgun (WGS) entry which is preliminary data.</text>
</comment>
<accession>A0ABW0B681</accession>
<evidence type="ECO:0000313" key="1">
    <source>
        <dbReference type="EMBL" id="MFC5172573.1"/>
    </source>
</evidence>
<gene>
    <name evidence="1" type="ORF">ACFPRK_18530</name>
</gene>
<protein>
    <submittedName>
        <fullName evidence="1">Uncharacterized protein</fullName>
    </submittedName>
</protein>
<dbReference type="EMBL" id="JBHSKI010000007">
    <property type="protein sequence ID" value="MFC5172573.1"/>
    <property type="molecule type" value="Genomic_DNA"/>
</dbReference>
<evidence type="ECO:0000313" key="2">
    <source>
        <dbReference type="Proteomes" id="UP001596208"/>
    </source>
</evidence>
<dbReference type="Proteomes" id="UP001596208">
    <property type="component" value="Unassembled WGS sequence"/>
</dbReference>
<reference evidence="2" key="1">
    <citation type="journal article" date="2019" name="Int. J. Syst. Evol. Microbiol.">
        <title>The Global Catalogue of Microorganisms (GCM) 10K type strain sequencing project: providing services to taxonomists for standard genome sequencing and annotation.</title>
        <authorList>
            <consortium name="The Broad Institute Genomics Platform"/>
            <consortium name="The Broad Institute Genome Sequencing Center for Infectious Disease"/>
            <person name="Wu L."/>
            <person name="Ma J."/>
        </authorList>
    </citation>
    <scope>NUCLEOTIDE SEQUENCE [LARGE SCALE GENOMIC DNA]</scope>
    <source>
        <strain evidence="2">CGMCC 4.1721</strain>
    </source>
</reference>
<name>A0ABW0B681_9ACTN</name>
<keyword evidence="2" id="KW-1185">Reference proteome</keyword>